<evidence type="ECO:0000256" key="9">
    <source>
        <dbReference type="SAM" id="Phobius"/>
    </source>
</evidence>
<evidence type="ECO:0000256" key="1">
    <source>
        <dbReference type="ARBA" id="ARBA00004651"/>
    </source>
</evidence>
<comment type="similarity">
    <text evidence="8">Belongs to the exbB/tolQ family.</text>
</comment>
<comment type="caution">
    <text evidence="11">The sequence shown here is derived from an EMBL/GenBank/DDBJ whole genome shotgun (WGS) entry which is preliminary data.</text>
</comment>
<evidence type="ECO:0000256" key="4">
    <source>
        <dbReference type="ARBA" id="ARBA00022692"/>
    </source>
</evidence>
<dbReference type="AlphaFoldDB" id="A0A399FVH7"/>
<keyword evidence="7 9" id="KW-0472">Membrane</keyword>
<evidence type="ECO:0000313" key="12">
    <source>
        <dbReference type="Proteomes" id="UP000266287"/>
    </source>
</evidence>
<keyword evidence="6 9" id="KW-1133">Transmembrane helix</keyword>
<sequence>MLEFFLKGGPLMWPILLCSVIAITITLERLYHFHRLRGNLPNLLSRVKKLLLEDKFHEAEKLCEGLPGPVAHILAIGIHIRDRSSEEKEKVIARAGSGELRRLEKNLRGLGIIAHISPLLGLLGTVTGMIRAFMKIQELGGRVDASVLAGGIWEALMTTAAGLSVAIPTIVFYHYFEGKIDNFSSQMKDAAEALMEWLRIKSPDVERKSGQSPEDVEYGI</sequence>
<dbReference type="GO" id="GO:0005886">
    <property type="term" value="C:plasma membrane"/>
    <property type="evidence" value="ECO:0007669"/>
    <property type="project" value="UniProtKB-SubCell"/>
</dbReference>
<evidence type="ECO:0000256" key="8">
    <source>
        <dbReference type="RuleBase" id="RU004057"/>
    </source>
</evidence>
<feature type="transmembrane region" description="Helical" evidence="9">
    <location>
        <begin position="12"/>
        <end position="31"/>
    </location>
</feature>
<evidence type="ECO:0000256" key="3">
    <source>
        <dbReference type="ARBA" id="ARBA00022475"/>
    </source>
</evidence>
<dbReference type="EMBL" id="NDHY01000007">
    <property type="protein sequence ID" value="RII00121.1"/>
    <property type="molecule type" value="Genomic_DNA"/>
</dbReference>
<keyword evidence="3" id="KW-1003">Cell membrane</keyword>
<evidence type="ECO:0000313" key="11">
    <source>
        <dbReference type="EMBL" id="RII00121.1"/>
    </source>
</evidence>
<dbReference type="InterPro" id="IPR050790">
    <property type="entry name" value="ExbB/TolQ_transport"/>
</dbReference>
<organism evidence="11 12">
    <name type="scientific">candidate division NPL-UPA2 bacterium Unc8</name>
    <dbReference type="NCBI Taxonomy" id="1980939"/>
    <lineage>
        <taxon>Bacteria</taxon>
    </lineage>
</organism>
<keyword evidence="5 8" id="KW-0653">Protein transport</keyword>
<feature type="domain" description="MotA/TolQ/ExbB proton channel" evidence="10">
    <location>
        <begin position="73"/>
        <end position="188"/>
    </location>
</feature>
<keyword evidence="4 9" id="KW-0812">Transmembrane</keyword>
<comment type="subcellular location">
    <subcellularLocation>
        <location evidence="1">Cell membrane</location>
        <topology evidence="1">Multi-pass membrane protein</topology>
    </subcellularLocation>
    <subcellularLocation>
        <location evidence="8">Membrane</location>
        <topology evidence="8">Multi-pass membrane protein</topology>
    </subcellularLocation>
</comment>
<feature type="transmembrane region" description="Helical" evidence="9">
    <location>
        <begin position="152"/>
        <end position="176"/>
    </location>
</feature>
<protein>
    <submittedName>
        <fullName evidence="11">MotA/TolQ/ExbB proton channel family protein</fullName>
    </submittedName>
</protein>
<keyword evidence="2 8" id="KW-0813">Transport</keyword>
<evidence type="ECO:0000256" key="2">
    <source>
        <dbReference type="ARBA" id="ARBA00022448"/>
    </source>
</evidence>
<dbReference type="InterPro" id="IPR002898">
    <property type="entry name" value="MotA_ExbB_proton_chnl"/>
</dbReference>
<evidence type="ECO:0000259" key="10">
    <source>
        <dbReference type="Pfam" id="PF01618"/>
    </source>
</evidence>
<dbReference type="PANTHER" id="PTHR30625">
    <property type="entry name" value="PROTEIN TOLQ"/>
    <property type="match status" value="1"/>
</dbReference>
<dbReference type="GO" id="GO:0017038">
    <property type="term" value="P:protein import"/>
    <property type="evidence" value="ECO:0007669"/>
    <property type="project" value="TreeGrafter"/>
</dbReference>
<dbReference type="Proteomes" id="UP000266287">
    <property type="component" value="Unassembled WGS sequence"/>
</dbReference>
<reference evidence="11 12" key="1">
    <citation type="submission" date="2018-08" db="EMBL/GenBank/DDBJ databases">
        <title>Draft genome of candidate division NPL-UPA2 bacterium Unc8 that adapted to ultra-basic serpentinizing groundwater.</title>
        <authorList>
            <person name="Ishii S."/>
            <person name="Suzuki S."/>
            <person name="Nealson K.H."/>
        </authorList>
    </citation>
    <scope>NUCLEOTIDE SEQUENCE [LARGE SCALE GENOMIC DNA]</scope>
    <source>
        <strain evidence="11">Unc8</strain>
    </source>
</reference>
<accession>A0A399FVH7</accession>
<proteinExistence type="inferred from homology"/>
<dbReference type="Pfam" id="PF01618">
    <property type="entry name" value="MotA_ExbB"/>
    <property type="match status" value="1"/>
</dbReference>
<evidence type="ECO:0000256" key="7">
    <source>
        <dbReference type="ARBA" id="ARBA00023136"/>
    </source>
</evidence>
<evidence type="ECO:0000256" key="5">
    <source>
        <dbReference type="ARBA" id="ARBA00022927"/>
    </source>
</evidence>
<name>A0A399FVH7_UNCN2</name>
<feature type="transmembrane region" description="Helical" evidence="9">
    <location>
        <begin position="110"/>
        <end position="132"/>
    </location>
</feature>
<gene>
    <name evidence="11" type="ORF">B9J77_03770</name>
</gene>
<dbReference type="PANTHER" id="PTHR30625:SF15">
    <property type="entry name" value="BIOPOLYMER TRANSPORT PROTEIN EXBB"/>
    <property type="match status" value="1"/>
</dbReference>
<evidence type="ECO:0000256" key="6">
    <source>
        <dbReference type="ARBA" id="ARBA00022989"/>
    </source>
</evidence>